<dbReference type="Proteomes" id="UP001151529">
    <property type="component" value="Chromosome 2"/>
</dbReference>
<evidence type="ECO:0000256" key="2">
    <source>
        <dbReference type="ARBA" id="ARBA00022540"/>
    </source>
</evidence>
<dbReference type="GO" id="GO:0005852">
    <property type="term" value="C:eukaryotic translation initiation factor 3 complex"/>
    <property type="evidence" value="ECO:0007669"/>
    <property type="project" value="InterPro"/>
</dbReference>
<dbReference type="GO" id="GO:0003743">
    <property type="term" value="F:translation initiation factor activity"/>
    <property type="evidence" value="ECO:0007669"/>
    <property type="project" value="UniProtKB-KW"/>
</dbReference>
<feature type="domain" description="eIF3h C-terminal" evidence="5">
    <location>
        <begin position="19"/>
        <end position="185"/>
    </location>
</feature>
<evidence type="ECO:0000313" key="6">
    <source>
        <dbReference type="EMBL" id="KAJ6729162.1"/>
    </source>
</evidence>
<name>A0A9Q0ZCC2_SALVM</name>
<evidence type="ECO:0000259" key="5">
    <source>
        <dbReference type="Pfam" id="PF19445"/>
    </source>
</evidence>
<evidence type="ECO:0000256" key="3">
    <source>
        <dbReference type="ARBA" id="ARBA00022917"/>
    </source>
</evidence>
<gene>
    <name evidence="6" type="ORF">OIU85_020120</name>
</gene>
<dbReference type="AlphaFoldDB" id="A0A9Q0ZCC2"/>
<dbReference type="InterPro" id="IPR050242">
    <property type="entry name" value="JAMM_MPN+_peptidase_M67A"/>
</dbReference>
<keyword evidence="3" id="KW-0648">Protein biosynthesis</keyword>
<proteinExistence type="predicted"/>
<evidence type="ECO:0000256" key="1">
    <source>
        <dbReference type="ARBA" id="ARBA00022490"/>
    </source>
</evidence>
<feature type="compositionally biased region" description="Basic and acidic residues" evidence="4">
    <location>
        <begin position="130"/>
        <end position="141"/>
    </location>
</feature>
<keyword evidence="2 6" id="KW-0396">Initiation factor</keyword>
<reference evidence="6" key="1">
    <citation type="submission" date="2022-11" db="EMBL/GenBank/DDBJ databases">
        <authorList>
            <person name="Hyden B.L."/>
            <person name="Feng K."/>
            <person name="Yates T."/>
            <person name="Jawdy S."/>
            <person name="Smart L.B."/>
            <person name="Muchero W."/>
        </authorList>
    </citation>
    <scope>NUCLEOTIDE SEQUENCE</scope>
    <source>
        <tissue evidence="6">Shoot tip</tissue>
    </source>
</reference>
<feature type="region of interest" description="Disordered" evidence="4">
    <location>
        <begin position="122"/>
        <end position="158"/>
    </location>
</feature>
<evidence type="ECO:0000313" key="7">
    <source>
        <dbReference type="Proteomes" id="UP001151529"/>
    </source>
</evidence>
<dbReference type="PANTHER" id="PTHR10410">
    <property type="entry name" value="EUKARYOTIC TRANSLATION INITIATION FACTOR 3 -RELATED"/>
    <property type="match status" value="1"/>
</dbReference>
<reference evidence="6" key="2">
    <citation type="journal article" date="2023" name="Int. J. Mol. Sci.">
        <title>De Novo Assembly and Annotation of 11 Diverse Shrub Willow (Salix) Genomes Reveals Novel Gene Organization in Sex-Linked Regions.</title>
        <authorList>
            <person name="Hyden B."/>
            <person name="Feng K."/>
            <person name="Yates T.B."/>
            <person name="Jawdy S."/>
            <person name="Cereghino C."/>
            <person name="Smart L.B."/>
            <person name="Muchero W."/>
        </authorList>
    </citation>
    <scope>NUCLEOTIDE SEQUENCE [LARGE SCALE GENOMIC DNA]</scope>
    <source>
        <tissue evidence="6">Shoot tip</tissue>
    </source>
</reference>
<comment type="caution">
    <text evidence="6">The sequence shown here is derived from an EMBL/GenBank/DDBJ whole genome shotgun (WGS) entry which is preliminary data.</text>
</comment>
<sequence>MQENIRRCVCIIYDPSRANQGALALKALKLSDSFMDLYRNNNFTGEKLREKNLSWVDIFEEIPIKVSNSALISAFMTGLEADTPVTQCDYDRLQLSTSPYLERKCGQKFQYHYRNLSRQQAQQQAWLQKRRSENMTRKAAGEEPLPEEDPSNPIFKPIPEPSRLGSFLITNRMANYCNQINGYATDLKAS</sequence>
<dbReference type="EMBL" id="JAPFFL010000004">
    <property type="protein sequence ID" value="KAJ6729162.1"/>
    <property type="molecule type" value="Genomic_DNA"/>
</dbReference>
<protein>
    <submittedName>
        <fullName evidence="6">EUKARYOTIC TRANSLATION INITIATION FACTOR 3 SUBUNIT H</fullName>
    </submittedName>
</protein>
<dbReference type="InterPro" id="IPR045810">
    <property type="entry name" value="eIF3h_C"/>
</dbReference>
<keyword evidence="7" id="KW-1185">Reference proteome</keyword>
<dbReference type="CDD" id="cd08065">
    <property type="entry name" value="MPN_eIF3h"/>
    <property type="match status" value="1"/>
</dbReference>
<dbReference type="InterPro" id="IPR027524">
    <property type="entry name" value="eIF3h"/>
</dbReference>
<accession>A0A9Q0ZCC2</accession>
<organism evidence="6 7">
    <name type="scientific">Salix viminalis</name>
    <name type="common">Common osier</name>
    <name type="synonym">Basket willow</name>
    <dbReference type="NCBI Taxonomy" id="40686"/>
    <lineage>
        <taxon>Eukaryota</taxon>
        <taxon>Viridiplantae</taxon>
        <taxon>Streptophyta</taxon>
        <taxon>Embryophyta</taxon>
        <taxon>Tracheophyta</taxon>
        <taxon>Spermatophyta</taxon>
        <taxon>Magnoliopsida</taxon>
        <taxon>eudicotyledons</taxon>
        <taxon>Gunneridae</taxon>
        <taxon>Pentapetalae</taxon>
        <taxon>rosids</taxon>
        <taxon>fabids</taxon>
        <taxon>Malpighiales</taxon>
        <taxon>Salicaceae</taxon>
        <taxon>Saliceae</taxon>
        <taxon>Salix</taxon>
    </lineage>
</organism>
<dbReference type="Pfam" id="PF19445">
    <property type="entry name" value="eIF3h_C"/>
    <property type="match status" value="1"/>
</dbReference>
<keyword evidence="1" id="KW-0963">Cytoplasm</keyword>
<dbReference type="Gene3D" id="3.40.140.10">
    <property type="entry name" value="Cytidine Deaminase, domain 2"/>
    <property type="match status" value="1"/>
</dbReference>
<evidence type="ECO:0000256" key="4">
    <source>
        <dbReference type="SAM" id="MobiDB-lite"/>
    </source>
</evidence>
<dbReference type="OrthoDB" id="1641336at2759"/>